<feature type="compositionally biased region" description="Low complexity" evidence="1">
    <location>
        <begin position="200"/>
        <end position="214"/>
    </location>
</feature>
<dbReference type="InterPro" id="IPR039292">
    <property type="entry name" value="SICKLE"/>
</dbReference>
<dbReference type="Proteomes" id="UP001497480">
    <property type="component" value="Unassembled WGS sequence"/>
</dbReference>
<dbReference type="PANTHER" id="PTHR36054">
    <property type="entry name" value="PROTEIN SICKLE"/>
    <property type="match status" value="1"/>
</dbReference>
<evidence type="ECO:0008006" key="4">
    <source>
        <dbReference type="Google" id="ProtNLM"/>
    </source>
</evidence>
<name>A0AAV1X1N4_LUPLU</name>
<accession>A0AAV1X1N4</accession>
<comment type="caution">
    <text evidence="2">The sequence shown here is derived from an EMBL/GenBank/DDBJ whole genome shotgun (WGS) entry which is preliminary data.</text>
</comment>
<feature type="compositionally biased region" description="Polar residues" evidence="1">
    <location>
        <begin position="104"/>
        <end position="116"/>
    </location>
</feature>
<proteinExistence type="predicted"/>
<feature type="region of interest" description="Disordered" evidence="1">
    <location>
        <begin position="280"/>
        <end position="310"/>
    </location>
</feature>
<dbReference type="EMBL" id="CAXHTB010000011">
    <property type="protein sequence ID" value="CAL0315570.1"/>
    <property type="molecule type" value="Genomic_DNA"/>
</dbReference>
<dbReference type="GO" id="GO:0035196">
    <property type="term" value="P:miRNA processing"/>
    <property type="evidence" value="ECO:0007669"/>
    <property type="project" value="InterPro"/>
</dbReference>
<reference evidence="2 3" key="1">
    <citation type="submission" date="2024-03" db="EMBL/GenBank/DDBJ databases">
        <authorList>
            <person name="Martinez-Hernandez J."/>
        </authorList>
    </citation>
    <scope>NUCLEOTIDE SEQUENCE [LARGE SCALE GENOMIC DNA]</scope>
</reference>
<evidence type="ECO:0000313" key="3">
    <source>
        <dbReference type="Proteomes" id="UP001497480"/>
    </source>
</evidence>
<evidence type="ECO:0000313" key="2">
    <source>
        <dbReference type="EMBL" id="CAL0315570.1"/>
    </source>
</evidence>
<keyword evidence="3" id="KW-1185">Reference proteome</keyword>
<dbReference type="PANTHER" id="PTHR36054:SF2">
    <property type="entry name" value="PROTEIN SICKLE"/>
    <property type="match status" value="1"/>
</dbReference>
<sequence length="336" mass="36144">MEDSEQRKKRLKEMRQQADLAQVSGGSEGSGVPGLLSNPLIEAPSTMPSRAAPRFDFYTDPMNAFSSNKRNNAGVQVSPDYFPPPSFGGAPTAQFSSPHPAESINPQMTPSSTQASPAPYGNPVWNGPRGPAHYNSPVWNEPRGPAQYNSPVWNGPRGPAHCNAPVWSGPRGPAHYSSNPRFEPPGSPFYNSPRGIIHQPSHSPNPSPGYGNSPNPSPGRGRGFWQNRNPVSGRGSGRGRSSHGHSSNEDRAYGQDRFYKRSMVEDPWKLLKPVIWKAPYAFPDNSKPWTSKSSSTEREGPAAASVKSNSEPSLAEYLAAAFNEAAAGAENNAGNV</sequence>
<dbReference type="GO" id="GO:0000398">
    <property type="term" value="P:mRNA splicing, via spliceosome"/>
    <property type="evidence" value="ECO:0007669"/>
    <property type="project" value="InterPro"/>
</dbReference>
<gene>
    <name evidence="2" type="ORF">LLUT_LOCUS16630</name>
</gene>
<dbReference type="AlphaFoldDB" id="A0AAV1X1N4"/>
<feature type="region of interest" description="Disordered" evidence="1">
    <location>
        <begin position="61"/>
        <end position="259"/>
    </location>
</feature>
<organism evidence="2 3">
    <name type="scientific">Lupinus luteus</name>
    <name type="common">European yellow lupine</name>
    <dbReference type="NCBI Taxonomy" id="3873"/>
    <lineage>
        <taxon>Eukaryota</taxon>
        <taxon>Viridiplantae</taxon>
        <taxon>Streptophyta</taxon>
        <taxon>Embryophyta</taxon>
        <taxon>Tracheophyta</taxon>
        <taxon>Spermatophyta</taxon>
        <taxon>Magnoliopsida</taxon>
        <taxon>eudicotyledons</taxon>
        <taxon>Gunneridae</taxon>
        <taxon>Pentapetalae</taxon>
        <taxon>rosids</taxon>
        <taxon>fabids</taxon>
        <taxon>Fabales</taxon>
        <taxon>Fabaceae</taxon>
        <taxon>Papilionoideae</taxon>
        <taxon>50 kb inversion clade</taxon>
        <taxon>genistoids sensu lato</taxon>
        <taxon>core genistoids</taxon>
        <taxon>Genisteae</taxon>
        <taxon>Lupinus</taxon>
    </lineage>
</organism>
<feature type="compositionally biased region" description="Basic and acidic residues" evidence="1">
    <location>
        <begin position="246"/>
        <end position="259"/>
    </location>
</feature>
<feature type="compositionally biased region" description="Polar residues" evidence="1">
    <location>
        <begin position="64"/>
        <end position="75"/>
    </location>
</feature>
<protein>
    <recommendedName>
        <fullName evidence="4">Hydroxyproline-rich glycoprotein family protein</fullName>
    </recommendedName>
</protein>
<feature type="region of interest" description="Disordered" evidence="1">
    <location>
        <begin position="1"/>
        <end position="47"/>
    </location>
</feature>
<evidence type="ECO:0000256" key="1">
    <source>
        <dbReference type="SAM" id="MobiDB-lite"/>
    </source>
</evidence>